<evidence type="ECO:0000313" key="1">
    <source>
        <dbReference type="EMBL" id="SOD96643.1"/>
    </source>
</evidence>
<dbReference type="AlphaFoldDB" id="A0A286GM82"/>
<protein>
    <submittedName>
        <fullName evidence="1">Uncharacterized protein</fullName>
    </submittedName>
</protein>
<keyword evidence="2" id="KW-1185">Reference proteome</keyword>
<dbReference type="EMBL" id="OCNH01000006">
    <property type="protein sequence ID" value="SOD96643.1"/>
    <property type="molecule type" value="Genomic_DNA"/>
</dbReference>
<organism evidence="1 2">
    <name type="scientific">Spirosoma fluviale</name>
    <dbReference type="NCBI Taxonomy" id="1597977"/>
    <lineage>
        <taxon>Bacteria</taxon>
        <taxon>Pseudomonadati</taxon>
        <taxon>Bacteroidota</taxon>
        <taxon>Cytophagia</taxon>
        <taxon>Cytophagales</taxon>
        <taxon>Cytophagaceae</taxon>
        <taxon>Spirosoma</taxon>
    </lineage>
</organism>
<evidence type="ECO:0000313" key="2">
    <source>
        <dbReference type="Proteomes" id="UP000219452"/>
    </source>
</evidence>
<accession>A0A286GM82</accession>
<dbReference type="Proteomes" id="UP000219452">
    <property type="component" value="Unassembled WGS sequence"/>
</dbReference>
<gene>
    <name evidence="1" type="ORF">SAMN06269250_5422</name>
</gene>
<name>A0A286GM82_9BACT</name>
<proteinExistence type="predicted"/>
<reference evidence="2" key="1">
    <citation type="submission" date="2017-09" db="EMBL/GenBank/DDBJ databases">
        <authorList>
            <person name="Varghese N."/>
            <person name="Submissions S."/>
        </authorList>
    </citation>
    <scope>NUCLEOTIDE SEQUENCE [LARGE SCALE GENOMIC DNA]</scope>
    <source>
        <strain evidence="2">DSM 29961</strain>
    </source>
</reference>
<sequence>MLTKEASYKYPTEDASFVSMTKNAIENTLLFT</sequence>